<evidence type="ECO:0008006" key="4">
    <source>
        <dbReference type="Google" id="ProtNLM"/>
    </source>
</evidence>
<dbReference type="InParanoid" id="A0A0V1BB21"/>
<dbReference type="Proteomes" id="UP000054776">
    <property type="component" value="Unassembled WGS sequence"/>
</dbReference>
<proteinExistence type="predicted"/>
<keyword evidence="3" id="KW-1185">Reference proteome</keyword>
<dbReference type="AlphaFoldDB" id="A0A0V1BB21"/>
<dbReference type="EMBL" id="JYDH01000070">
    <property type="protein sequence ID" value="KRY34229.1"/>
    <property type="molecule type" value="Genomic_DNA"/>
</dbReference>
<sequence>LHAVLFIKLFFISQFCWCCSWNDSWISKRCFTQRSYDQQTKGSITKWKGDTHLFVNERNVIYEGSNNCSTCKKKSEQKWYDIPRNRALPIEKKS</sequence>
<feature type="non-terminal residue" evidence="2">
    <location>
        <position position="1"/>
    </location>
</feature>
<protein>
    <recommendedName>
        <fullName evidence="4">Secreted protein</fullName>
    </recommendedName>
</protein>
<keyword evidence="1" id="KW-0732">Signal</keyword>
<gene>
    <name evidence="2" type="ORF">T01_15052</name>
</gene>
<feature type="chain" id="PRO_5006875068" description="Secreted protein" evidence="1">
    <location>
        <begin position="19"/>
        <end position="94"/>
    </location>
</feature>
<feature type="signal peptide" evidence="1">
    <location>
        <begin position="1"/>
        <end position="18"/>
    </location>
</feature>
<evidence type="ECO:0000313" key="2">
    <source>
        <dbReference type="EMBL" id="KRY34229.1"/>
    </source>
</evidence>
<reference evidence="2 3" key="1">
    <citation type="submission" date="2015-01" db="EMBL/GenBank/DDBJ databases">
        <title>Evolution of Trichinella species and genotypes.</title>
        <authorList>
            <person name="Korhonen P.K."/>
            <person name="Edoardo P."/>
            <person name="Giuseppe L.R."/>
            <person name="Gasser R.B."/>
        </authorList>
    </citation>
    <scope>NUCLEOTIDE SEQUENCE [LARGE SCALE GENOMIC DNA]</scope>
    <source>
        <strain evidence="2">ISS3</strain>
    </source>
</reference>
<feature type="non-terminal residue" evidence="2">
    <location>
        <position position="94"/>
    </location>
</feature>
<accession>A0A0V1BB21</accession>
<evidence type="ECO:0000256" key="1">
    <source>
        <dbReference type="SAM" id="SignalP"/>
    </source>
</evidence>
<name>A0A0V1BB21_TRISP</name>
<evidence type="ECO:0000313" key="3">
    <source>
        <dbReference type="Proteomes" id="UP000054776"/>
    </source>
</evidence>
<organism evidence="2 3">
    <name type="scientific">Trichinella spiralis</name>
    <name type="common">Trichina worm</name>
    <dbReference type="NCBI Taxonomy" id="6334"/>
    <lineage>
        <taxon>Eukaryota</taxon>
        <taxon>Metazoa</taxon>
        <taxon>Ecdysozoa</taxon>
        <taxon>Nematoda</taxon>
        <taxon>Enoplea</taxon>
        <taxon>Dorylaimia</taxon>
        <taxon>Trichinellida</taxon>
        <taxon>Trichinellidae</taxon>
        <taxon>Trichinella</taxon>
    </lineage>
</organism>
<comment type="caution">
    <text evidence="2">The sequence shown here is derived from an EMBL/GenBank/DDBJ whole genome shotgun (WGS) entry which is preliminary data.</text>
</comment>